<evidence type="ECO:0000256" key="4">
    <source>
        <dbReference type="SAM" id="MobiDB-lite"/>
    </source>
</evidence>
<dbReference type="Pfam" id="PF00392">
    <property type="entry name" value="GntR"/>
    <property type="match status" value="1"/>
</dbReference>
<evidence type="ECO:0000259" key="5">
    <source>
        <dbReference type="PROSITE" id="PS50949"/>
    </source>
</evidence>
<keyword evidence="1" id="KW-0805">Transcription regulation</keyword>
<dbReference type="RefSeq" id="WP_246377635.1">
    <property type="nucleotide sequence ID" value="NZ_JACHXA010000004.1"/>
</dbReference>
<keyword evidence="7" id="KW-1185">Reference proteome</keyword>
<evidence type="ECO:0000256" key="2">
    <source>
        <dbReference type="ARBA" id="ARBA00023125"/>
    </source>
</evidence>
<feature type="compositionally biased region" description="Low complexity" evidence="4">
    <location>
        <begin position="1"/>
        <end position="11"/>
    </location>
</feature>
<organism evidence="6 7">
    <name type="scientific">Limibacillus halophilus</name>
    <dbReference type="NCBI Taxonomy" id="1579333"/>
    <lineage>
        <taxon>Bacteria</taxon>
        <taxon>Pseudomonadati</taxon>
        <taxon>Pseudomonadota</taxon>
        <taxon>Alphaproteobacteria</taxon>
        <taxon>Rhodospirillales</taxon>
        <taxon>Rhodovibrionaceae</taxon>
        <taxon>Limibacillus</taxon>
    </lineage>
</organism>
<dbReference type="AlphaFoldDB" id="A0A839SWM2"/>
<dbReference type="Gene3D" id="1.20.120.530">
    <property type="entry name" value="GntR ligand-binding domain-like"/>
    <property type="match status" value="1"/>
</dbReference>
<dbReference type="SUPFAM" id="SSF48008">
    <property type="entry name" value="GntR ligand-binding domain-like"/>
    <property type="match status" value="1"/>
</dbReference>
<feature type="region of interest" description="Disordered" evidence="4">
    <location>
        <begin position="1"/>
        <end position="26"/>
    </location>
</feature>
<keyword evidence="3" id="KW-0804">Transcription</keyword>
<sequence length="325" mass="37213">MKEPAQSSRSVAARKSKASAQGQPESRRQIEMALRILGYIRQEGLKVDSHLVEQQLAQHFSVSRTPIRNALMLLERRGAVTSVPNLGFFVAKSVADLYEIELALPPSNAEQLYLRIVNDRISGRLPDSITQVEMLRLYDVNRALLGQVLSQMTDEGLVVRNPGQGWTFLPTLDSQQARRASYEFRRILEPEGILLPNFTIDPIALTRLRRDHEALIEQEGRRWVSSEEIYRVDTSFHETIAGFTGNPMFLQAIQQQNRLRRMLEYRGYDNRRRITDWSREHLAIIVALEQGDRVKASQLMHEHLDHARITATRIAASDRKPPDGE</sequence>
<reference evidence="6 7" key="1">
    <citation type="submission" date="2020-08" db="EMBL/GenBank/DDBJ databases">
        <title>Genomic Encyclopedia of Type Strains, Phase III (KMG-III): the genomes of soil and plant-associated and newly described type strains.</title>
        <authorList>
            <person name="Whitman W."/>
        </authorList>
    </citation>
    <scope>NUCLEOTIDE SEQUENCE [LARGE SCALE GENOMIC DNA]</scope>
    <source>
        <strain evidence="6 7">CECT 8803</strain>
    </source>
</reference>
<evidence type="ECO:0000256" key="1">
    <source>
        <dbReference type="ARBA" id="ARBA00023015"/>
    </source>
</evidence>
<dbReference type="EMBL" id="JACHXA010000004">
    <property type="protein sequence ID" value="MBB3065355.1"/>
    <property type="molecule type" value="Genomic_DNA"/>
</dbReference>
<dbReference type="SMART" id="SM00895">
    <property type="entry name" value="FCD"/>
    <property type="match status" value="1"/>
</dbReference>
<dbReference type="GO" id="GO:0003677">
    <property type="term" value="F:DNA binding"/>
    <property type="evidence" value="ECO:0007669"/>
    <property type="project" value="UniProtKB-KW"/>
</dbReference>
<evidence type="ECO:0000313" key="6">
    <source>
        <dbReference type="EMBL" id="MBB3065355.1"/>
    </source>
</evidence>
<protein>
    <submittedName>
        <fullName evidence="6">DNA-binding GntR family transcriptional regulator</fullName>
    </submittedName>
</protein>
<gene>
    <name evidence="6" type="ORF">FHR98_001642</name>
</gene>
<dbReference type="PROSITE" id="PS50949">
    <property type="entry name" value="HTH_GNTR"/>
    <property type="match status" value="1"/>
</dbReference>
<dbReference type="InterPro" id="IPR008920">
    <property type="entry name" value="TF_FadR/GntR_C"/>
</dbReference>
<dbReference type="SUPFAM" id="SSF46785">
    <property type="entry name" value="Winged helix' DNA-binding domain"/>
    <property type="match status" value="1"/>
</dbReference>
<keyword evidence="2 6" id="KW-0238">DNA-binding</keyword>
<feature type="domain" description="HTH gntR-type" evidence="5">
    <location>
        <begin position="26"/>
        <end position="93"/>
    </location>
</feature>
<evidence type="ECO:0000256" key="3">
    <source>
        <dbReference type="ARBA" id="ARBA00023163"/>
    </source>
</evidence>
<dbReference type="GO" id="GO:0003700">
    <property type="term" value="F:DNA-binding transcription factor activity"/>
    <property type="evidence" value="ECO:0007669"/>
    <property type="project" value="InterPro"/>
</dbReference>
<name>A0A839SWM2_9PROT</name>
<dbReference type="Proteomes" id="UP000581135">
    <property type="component" value="Unassembled WGS sequence"/>
</dbReference>
<dbReference type="InterPro" id="IPR011711">
    <property type="entry name" value="GntR_C"/>
</dbReference>
<dbReference type="Pfam" id="PF07729">
    <property type="entry name" value="FCD"/>
    <property type="match status" value="1"/>
</dbReference>
<comment type="caution">
    <text evidence="6">The sequence shown here is derived from an EMBL/GenBank/DDBJ whole genome shotgun (WGS) entry which is preliminary data.</text>
</comment>
<dbReference type="PANTHER" id="PTHR43537">
    <property type="entry name" value="TRANSCRIPTIONAL REGULATOR, GNTR FAMILY"/>
    <property type="match status" value="1"/>
</dbReference>
<dbReference type="PANTHER" id="PTHR43537:SF5">
    <property type="entry name" value="UXU OPERON TRANSCRIPTIONAL REGULATOR"/>
    <property type="match status" value="1"/>
</dbReference>
<dbReference type="InterPro" id="IPR036390">
    <property type="entry name" value="WH_DNA-bd_sf"/>
</dbReference>
<dbReference type="InterPro" id="IPR036388">
    <property type="entry name" value="WH-like_DNA-bd_sf"/>
</dbReference>
<accession>A0A839SWM2</accession>
<evidence type="ECO:0000313" key="7">
    <source>
        <dbReference type="Proteomes" id="UP000581135"/>
    </source>
</evidence>
<dbReference type="InterPro" id="IPR000524">
    <property type="entry name" value="Tscrpt_reg_HTH_GntR"/>
</dbReference>
<dbReference type="SMART" id="SM00345">
    <property type="entry name" value="HTH_GNTR"/>
    <property type="match status" value="2"/>
</dbReference>
<dbReference type="Gene3D" id="1.10.10.10">
    <property type="entry name" value="Winged helix-like DNA-binding domain superfamily/Winged helix DNA-binding domain"/>
    <property type="match status" value="1"/>
</dbReference>
<proteinExistence type="predicted"/>